<dbReference type="Gene3D" id="3.40.710.10">
    <property type="entry name" value="DD-peptidase/beta-lactamase superfamily"/>
    <property type="match status" value="1"/>
</dbReference>
<sequence length="565" mass="64511">MYPIINRACIFTLIILFESTITFALDTDNFNSENLEKYIEFRADHGKYSGITTIYHGEEKVFESIHGVANRTWDVSVDLHTKFNLASVTKMFTATAIGILIQEGKIDPNVSFITYFEDFTKPEIAKNTTINELLSHTSGISDFFFQDDYLYSDRSRLRSLEDYDRFYSNLTVADVPDDRILYSNTNYVILGRIIEKVTGMTYYDYLRRNIFERAGMENTGFFEADLIIKNVATGYTIDFQASAEFGVPNDGALRSNQFMRAIKGMPAGGAYSTSRDLFLFMQALRNGDLITKEQFEKMTAMHRGGYGFGFQKYTQNGIEVIGHSGGFYGVSAMVFYLPEKDYTFISLANVDFGAQPVFDRFINNLAGLNSPEPINLDLEEFEKYEGFYEIESGIRAGKQVEIKSQEDRLLFDNALEFFPIGVRQFFDIDNDRFTITFHVDSSGEVIGFTRTDGRNFTQKATLIDASEVKILQPLTVSEEVLEQYLGNYQFTEDGMMPGHQPTITVENDGLMIDNMMYFLPFEKDKFFLEDDVGMQLHFKRNGSGVIEEIHVMQGDDLVGRVEKLD</sequence>
<dbReference type="RefSeq" id="WP_237854349.1">
    <property type="nucleotide sequence ID" value="NZ_JAKLWS010000012.1"/>
</dbReference>
<dbReference type="PANTHER" id="PTHR46825">
    <property type="entry name" value="D-ALANYL-D-ALANINE-CARBOXYPEPTIDASE/ENDOPEPTIDASE AMPH"/>
    <property type="match status" value="1"/>
</dbReference>
<evidence type="ECO:0000256" key="1">
    <source>
        <dbReference type="SAM" id="SignalP"/>
    </source>
</evidence>
<dbReference type="Proteomes" id="UP001165366">
    <property type="component" value="Unassembled WGS sequence"/>
</dbReference>
<organism evidence="3 4">
    <name type="scientific">Rhodohalobacter sulfatireducens</name>
    <dbReference type="NCBI Taxonomy" id="2911366"/>
    <lineage>
        <taxon>Bacteria</taxon>
        <taxon>Pseudomonadati</taxon>
        <taxon>Balneolota</taxon>
        <taxon>Balneolia</taxon>
        <taxon>Balneolales</taxon>
        <taxon>Balneolaceae</taxon>
        <taxon>Rhodohalobacter</taxon>
    </lineage>
</organism>
<protein>
    <submittedName>
        <fullName evidence="3">Beta-lactamase family protein</fullName>
    </submittedName>
</protein>
<reference evidence="3" key="2">
    <citation type="submission" date="2024-05" db="EMBL/GenBank/DDBJ databases">
        <title>Rhodohalobacter halophilus gen. nov., sp. nov., a moderately halophilic member of the family Balneolaceae.</title>
        <authorList>
            <person name="Xia J."/>
        </authorList>
    </citation>
    <scope>NUCLEOTIDE SEQUENCE</scope>
    <source>
        <strain evidence="3">WB101</strain>
    </source>
</reference>
<feature type="domain" description="Beta-lactamase-related" evidence="2">
    <location>
        <begin position="43"/>
        <end position="361"/>
    </location>
</feature>
<dbReference type="InterPro" id="IPR012338">
    <property type="entry name" value="Beta-lactam/transpept-like"/>
</dbReference>
<dbReference type="SUPFAM" id="SSF56601">
    <property type="entry name" value="beta-lactamase/transpeptidase-like"/>
    <property type="match status" value="1"/>
</dbReference>
<evidence type="ECO:0000313" key="3">
    <source>
        <dbReference type="EMBL" id="MCG2589077.1"/>
    </source>
</evidence>
<proteinExistence type="predicted"/>
<dbReference type="EMBL" id="JAKLWS010000012">
    <property type="protein sequence ID" value="MCG2589077.1"/>
    <property type="molecule type" value="Genomic_DNA"/>
</dbReference>
<accession>A0ABS9KDZ5</accession>
<gene>
    <name evidence="3" type="ORF">L6773_10895</name>
</gene>
<evidence type="ECO:0000259" key="2">
    <source>
        <dbReference type="Pfam" id="PF00144"/>
    </source>
</evidence>
<evidence type="ECO:0000313" key="4">
    <source>
        <dbReference type="Proteomes" id="UP001165366"/>
    </source>
</evidence>
<name>A0ABS9KDZ5_9BACT</name>
<dbReference type="InterPro" id="IPR001466">
    <property type="entry name" value="Beta-lactam-related"/>
</dbReference>
<reference evidence="3" key="1">
    <citation type="submission" date="2022-01" db="EMBL/GenBank/DDBJ databases">
        <authorList>
            <person name="Wang Y."/>
        </authorList>
    </citation>
    <scope>NUCLEOTIDE SEQUENCE</scope>
    <source>
        <strain evidence="3">WB101</strain>
    </source>
</reference>
<dbReference type="InterPro" id="IPR050491">
    <property type="entry name" value="AmpC-like"/>
</dbReference>
<dbReference type="PANTHER" id="PTHR46825:SF9">
    <property type="entry name" value="BETA-LACTAMASE-RELATED DOMAIN-CONTAINING PROTEIN"/>
    <property type="match status" value="1"/>
</dbReference>
<feature type="chain" id="PRO_5046899546" evidence="1">
    <location>
        <begin position="25"/>
        <end position="565"/>
    </location>
</feature>
<feature type="signal peptide" evidence="1">
    <location>
        <begin position="1"/>
        <end position="24"/>
    </location>
</feature>
<keyword evidence="4" id="KW-1185">Reference proteome</keyword>
<comment type="caution">
    <text evidence="3">The sequence shown here is derived from an EMBL/GenBank/DDBJ whole genome shotgun (WGS) entry which is preliminary data.</text>
</comment>
<dbReference type="Pfam" id="PF00144">
    <property type="entry name" value="Beta-lactamase"/>
    <property type="match status" value="1"/>
</dbReference>
<keyword evidence="1" id="KW-0732">Signal</keyword>